<dbReference type="InterPro" id="IPR012675">
    <property type="entry name" value="Beta-grasp_dom_sf"/>
</dbReference>
<feature type="domain" description="2Fe-2S ferredoxin-type" evidence="1">
    <location>
        <begin position="1"/>
        <end position="97"/>
    </location>
</feature>
<dbReference type="InterPro" id="IPR042259">
    <property type="entry name" value="Raco-like_middle_sf"/>
</dbReference>
<dbReference type="RefSeq" id="WP_014079434.1">
    <property type="nucleotide sequence ID" value="NZ_CATWOB010000024.1"/>
</dbReference>
<dbReference type="PANTHER" id="PTHR42895">
    <property type="entry name" value="IRON-SULFUR CLUSTER-BINDING PROTEIN-RELATED"/>
    <property type="match status" value="1"/>
</dbReference>
<dbReference type="AlphaFoldDB" id="A0A395VAJ4"/>
<evidence type="ECO:0000313" key="2">
    <source>
        <dbReference type="EMBL" id="RGS42341.1"/>
    </source>
</evidence>
<dbReference type="InterPro" id="IPR027980">
    <property type="entry name" value="RACo_C"/>
</dbReference>
<dbReference type="GeneID" id="93723097"/>
<dbReference type="Proteomes" id="UP000266172">
    <property type="component" value="Unassembled WGS sequence"/>
</dbReference>
<gene>
    <name evidence="2" type="ORF">DWX93_03170</name>
</gene>
<accession>A0A395VAJ4</accession>
<dbReference type="InterPro" id="IPR001041">
    <property type="entry name" value="2Fe-2S_ferredoxin-type"/>
</dbReference>
<dbReference type="Pfam" id="PF17651">
    <property type="entry name" value="Raco_middle"/>
    <property type="match status" value="1"/>
</dbReference>
<evidence type="ECO:0000313" key="3">
    <source>
        <dbReference type="Proteomes" id="UP000266172"/>
    </source>
</evidence>
<dbReference type="InterPro" id="IPR036010">
    <property type="entry name" value="2Fe-2S_ferredoxin-like_sf"/>
</dbReference>
<dbReference type="InterPro" id="IPR052911">
    <property type="entry name" value="Corrinoid_activation_enz"/>
</dbReference>
<comment type="caution">
    <text evidence="2">The sequence shown here is derived from an EMBL/GenBank/DDBJ whole genome shotgun (WGS) entry which is preliminary data.</text>
</comment>
<dbReference type="Gene3D" id="3.30.420.480">
    <property type="entry name" value="Domain of unknown function (DUF4445)"/>
    <property type="match status" value="1"/>
</dbReference>
<evidence type="ECO:0000259" key="1">
    <source>
        <dbReference type="PROSITE" id="PS51085"/>
    </source>
</evidence>
<dbReference type="Gene3D" id="3.10.20.30">
    <property type="match status" value="1"/>
</dbReference>
<dbReference type="EMBL" id="QRVL01000001">
    <property type="protein sequence ID" value="RGS42341.1"/>
    <property type="molecule type" value="Genomic_DNA"/>
</dbReference>
<dbReference type="PROSITE" id="PS51085">
    <property type="entry name" value="2FE2S_FER_2"/>
    <property type="match status" value="1"/>
</dbReference>
<proteinExistence type="predicted"/>
<dbReference type="InterPro" id="IPR041414">
    <property type="entry name" value="Raco-like_middle"/>
</dbReference>
<sequence length="550" mass="57899">MNVQYAKEVIELPAGSGGKAETLLMRLIRAGHYVDAPCGGKGTCGRCRVRFVSEAPQPTANERRLLTAEERSSGVRMACEVCGAEACSLQLPVSREQKIDVLVTADAADGENTGQTAGAIPGERDCAAMHNREGAAKIWGHSGKQRCGAAVDIGTTTLAATLYDLTERKRIAAASSVNHQRAYGADVLSRIQAANEGAAEELRLSICRDIDALLAGLVADAGIPDDAVEELVIVGNTTMCHLLRGLSCAGLGAAPFTPEDLSLWEGSDAELALSDRWSVSVTILPGISAFVGADIVAGIYALEMDRKKNALLLDIGTNGEMAAGGADGFLVTSAAAGPVFEGGNISCGVAGVPGAVTSLVLERDPAAIGGIRTVELSTIAGETPIGLCGTGIIDAVGEAVRLGLIDENGTFEEPWFTDGMPVAEGRFRFRQEDVRQVQMGKAAIRAGIETLLAEYGGGDPEEILIAGGFGCRMDEEQTIRIGLFPEQFRGHITMIGNSALAGAQRYLLDDRTAAKQRLASITGRAQELSLAMHPKFNELYLDEMFFDTDR</sequence>
<dbReference type="GO" id="GO:0051536">
    <property type="term" value="F:iron-sulfur cluster binding"/>
    <property type="evidence" value="ECO:0007669"/>
    <property type="project" value="InterPro"/>
</dbReference>
<organism evidence="2 3">
    <name type="scientific">Roseburia hominis</name>
    <dbReference type="NCBI Taxonomy" id="301301"/>
    <lineage>
        <taxon>Bacteria</taxon>
        <taxon>Bacillati</taxon>
        <taxon>Bacillota</taxon>
        <taxon>Clostridia</taxon>
        <taxon>Lachnospirales</taxon>
        <taxon>Lachnospiraceae</taxon>
        <taxon>Roseburia</taxon>
    </lineage>
</organism>
<protein>
    <submittedName>
        <fullName evidence="2">DUF4445 domain-containing protein</fullName>
    </submittedName>
</protein>
<dbReference type="SUPFAM" id="SSF54292">
    <property type="entry name" value="2Fe-2S ferredoxin-like"/>
    <property type="match status" value="1"/>
</dbReference>
<dbReference type="OMA" id="MNPQIRF"/>
<reference evidence="2 3" key="1">
    <citation type="submission" date="2018-08" db="EMBL/GenBank/DDBJ databases">
        <title>A genome reference for cultivated species of the human gut microbiota.</title>
        <authorList>
            <person name="Zou Y."/>
            <person name="Xue W."/>
            <person name="Luo G."/>
        </authorList>
    </citation>
    <scope>NUCLEOTIDE SEQUENCE [LARGE SCALE GENOMIC DNA]</scope>
    <source>
        <strain evidence="2 3">AF22-12AC</strain>
    </source>
</reference>
<dbReference type="Pfam" id="PF14574">
    <property type="entry name" value="RACo_C_ter"/>
    <property type="match status" value="1"/>
</dbReference>
<name>A0A395VAJ4_9FIRM</name>
<dbReference type="PANTHER" id="PTHR42895:SF1">
    <property type="entry name" value="IRON-SULFUR CLUSTER PROTEIN"/>
    <property type="match status" value="1"/>
</dbReference>